<sequence>MEETVSALFSKDILHEAAGYFSLEIASLKEVGSFENYVFEAIQDGKPVILRLTHSSHRSQEQIESELDWLLYLHNHNAPVCPPYRSKNNKYIEQVQAGSTYFYVSLFKKASGTVTKLTNESYNQNLAYDWGEATSLLHRLTKEYQCPEHIQKRPLLIDEFQQQFVPFIPQDMLLLEKVNSVLKEIKQLSRETGFGLIHSDIHSGNFFYDGEQLSIFDFDDCSYHHFAHDLAMPLYYTLWSSTFNTEEDKESFAKQFLEDFINGYQTQCPVSSEMYSQINLFLKLRDCELYGVFHKKLDMSSLTTKQEQLLSSIRERILTGNPIVTI</sequence>
<dbReference type="InterPro" id="IPR011009">
    <property type="entry name" value="Kinase-like_dom_sf"/>
</dbReference>
<dbReference type="AlphaFoldDB" id="A0A940WYA7"/>
<dbReference type="GO" id="GO:0009088">
    <property type="term" value="P:threonine biosynthetic process"/>
    <property type="evidence" value="ECO:0007669"/>
    <property type="project" value="TreeGrafter"/>
</dbReference>
<dbReference type="Pfam" id="PF01636">
    <property type="entry name" value="APH"/>
    <property type="match status" value="1"/>
</dbReference>
<protein>
    <submittedName>
        <fullName evidence="3">Phosphotransferase</fullName>
    </submittedName>
</protein>
<accession>A0A940WYA7</accession>
<evidence type="ECO:0000259" key="2">
    <source>
        <dbReference type="Pfam" id="PF01636"/>
    </source>
</evidence>
<proteinExistence type="inferred from homology"/>
<feature type="domain" description="Aminoglycoside phosphotransferase" evidence="2">
    <location>
        <begin position="29"/>
        <end position="258"/>
    </location>
</feature>
<dbReference type="InterPro" id="IPR002575">
    <property type="entry name" value="Aminoglycoside_PTrfase"/>
</dbReference>
<reference evidence="3" key="1">
    <citation type="submission" date="2021-03" db="EMBL/GenBank/DDBJ databases">
        <title>Bacillus suaedae sp. nov., isolated from Suaeda aralocaspica.</title>
        <authorList>
            <person name="Lei R.F.R."/>
        </authorList>
    </citation>
    <scope>NUCLEOTIDE SEQUENCE</scope>
    <source>
        <strain evidence="3">YZJH907-2</strain>
    </source>
</reference>
<evidence type="ECO:0000313" key="4">
    <source>
        <dbReference type="Proteomes" id="UP000678228"/>
    </source>
</evidence>
<dbReference type="PANTHER" id="PTHR21064">
    <property type="entry name" value="AMINOGLYCOSIDE PHOSPHOTRANSFERASE DOMAIN-CONTAINING PROTEIN-RELATED"/>
    <property type="match status" value="1"/>
</dbReference>
<evidence type="ECO:0000256" key="1">
    <source>
        <dbReference type="ARBA" id="ARBA00038240"/>
    </source>
</evidence>
<dbReference type="GO" id="GO:0004413">
    <property type="term" value="F:homoserine kinase activity"/>
    <property type="evidence" value="ECO:0007669"/>
    <property type="project" value="TreeGrafter"/>
</dbReference>
<dbReference type="InterPro" id="IPR050249">
    <property type="entry name" value="Pseudomonas-type_ThrB"/>
</dbReference>
<dbReference type="RefSeq" id="WP_210598845.1">
    <property type="nucleotide sequence ID" value="NZ_JAGKSQ010000009.1"/>
</dbReference>
<name>A0A940WYA7_9BACI</name>
<keyword evidence="4" id="KW-1185">Reference proteome</keyword>
<comment type="caution">
    <text evidence="3">The sequence shown here is derived from an EMBL/GenBank/DDBJ whole genome shotgun (WGS) entry which is preliminary data.</text>
</comment>
<gene>
    <name evidence="3" type="ORF">J7W16_17835</name>
</gene>
<comment type="similarity">
    <text evidence="1">Belongs to the pseudomonas-type ThrB family.</text>
</comment>
<organism evidence="3 4">
    <name type="scientific">Halalkalibacter suaedae</name>
    <dbReference type="NCBI Taxonomy" id="2822140"/>
    <lineage>
        <taxon>Bacteria</taxon>
        <taxon>Bacillati</taxon>
        <taxon>Bacillota</taxon>
        <taxon>Bacilli</taxon>
        <taxon>Bacillales</taxon>
        <taxon>Bacillaceae</taxon>
        <taxon>Halalkalibacter</taxon>
    </lineage>
</organism>
<dbReference type="Gene3D" id="3.90.1200.10">
    <property type="match status" value="1"/>
</dbReference>
<dbReference type="PANTHER" id="PTHR21064:SF6">
    <property type="entry name" value="AMINOGLYCOSIDE PHOSPHOTRANSFERASE DOMAIN-CONTAINING PROTEIN"/>
    <property type="match status" value="1"/>
</dbReference>
<dbReference type="Proteomes" id="UP000678228">
    <property type="component" value="Unassembled WGS sequence"/>
</dbReference>
<evidence type="ECO:0000313" key="3">
    <source>
        <dbReference type="EMBL" id="MBP3952987.1"/>
    </source>
</evidence>
<dbReference type="EMBL" id="JAGKSQ010000009">
    <property type="protein sequence ID" value="MBP3952987.1"/>
    <property type="molecule type" value="Genomic_DNA"/>
</dbReference>
<dbReference type="Gene3D" id="3.30.200.20">
    <property type="entry name" value="Phosphorylase Kinase, domain 1"/>
    <property type="match status" value="1"/>
</dbReference>
<dbReference type="SUPFAM" id="SSF56112">
    <property type="entry name" value="Protein kinase-like (PK-like)"/>
    <property type="match status" value="1"/>
</dbReference>